<accession>A0A8H7DCK6</accession>
<organism evidence="2 3">
    <name type="scientific">Mycena venus</name>
    <dbReference type="NCBI Taxonomy" id="2733690"/>
    <lineage>
        <taxon>Eukaryota</taxon>
        <taxon>Fungi</taxon>
        <taxon>Dikarya</taxon>
        <taxon>Basidiomycota</taxon>
        <taxon>Agaricomycotina</taxon>
        <taxon>Agaricomycetes</taxon>
        <taxon>Agaricomycetidae</taxon>
        <taxon>Agaricales</taxon>
        <taxon>Marasmiineae</taxon>
        <taxon>Mycenaceae</taxon>
        <taxon>Mycena</taxon>
    </lineage>
</organism>
<name>A0A8H7DCK6_9AGAR</name>
<dbReference type="AlphaFoldDB" id="A0A8H7DCK6"/>
<keyword evidence="3" id="KW-1185">Reference proteome</keyword>
<evidence type="ECO:0000313" key="3">
    <source>
        <dbReference type="Proteomes" id="UP000620124"/>
    </source>
</evidence>
<keyword evidence="1" id="KW-1133">Transmembrane helix</keyword>
<dbReference type="Proteomes" id="UP000620124">
    <property type="component" value="Unassembled WGS sequence"/>
</dbReference>
<evidence type="ECO:0000313" key="2">
    <source>
        <dbReference type="EMBL" id="KAF7369430.1"/>
    </source>
</evidence>
<dbReference type="EMBL" id="JACAZI010000002">
    <property type="protein sequence ID" value="KAF7369430.1"/>
    <property type="molecule type" value="Genomic_DNA"/>
</dbReference>
<gene>
    <name evidence="2" type="ORF">MVEN_00272300</name>
</gene>
<reference evidence="2" key="1">
    <citation type="submission" date="2020-05" db="EMBL/GenBank/DDBJ databases">
        <title>Mycena genomes resolve the evolution of fungal bioluminescence.</title>
        <authorList>
            <person name="Tsai I.J."/>
        </authorList>
    </citation>
    <scope>NUCLEOTIDE SEQUENCE</scope>
    <source>
        <strain evidence="2">CCC161011</strain>
    </source>
</reference>
<keyword evidence="1" id="KW-0472">Membrane</keyword>
<proteinExistence type="predicted"/>
<evidence type="ECO:0000256" key="1">
    <source>
        <dbReference type="SAM" id="Phobius"/>
    </source>
</evidence>
<protein>
    <submittedName>
        <fullName evidence="2">Uncharacterized protein</fullName>
    </submittedName>
</protein>
<sequence length="126" mass="14086">MSCGVLNALYALARQWLMGPCTPSPPTASLLLSFESLVLVSFLTFLFLGSTLCVLVLWPIITERDDYDYDECERGLYYADSGDLGDGKWMGVAVPVILLDRNGRTNRILLPTSPQRKKDHHHGPHH</sequence>
<feature type="transmembrane region" description="Helical" evidence="1">
    <location>
        <begin position="37"/>
        <end position="58"/>
    </location>
</feature>
<comment type="caution">
    <text evidence="2">The sequence shown here is derived from an EMBL/GenBank/DDBJ whole genome shotgun (WGS) entry which is preliminary data.</text>
</comment>
<dbReference type="OrthoDB" id="3032162at2759"/>
<keyword evidence="1" id="KW-0812">Transmembrane</keyword>